<dbReference type="Proteomes" id="UP001153365">
    <property type="component" value="Unassembled WGS sequence"/>
</dbReference>
<organism evidence="2 3">
    <name type="scientific">Phakopsora pachyrhizi</name>
    <name type="common">Asian soybean rust disease fungus</name>
    <dbReference type="NCBI Taxonomy" id="170000"/>
    <lineage>
        <taxon>Eukaryota</taxon>
        <taxon>Fungi</taxon>
        <taxon>Dikarya</taxon>
        <taxon>Basidiomycota</taxon>
        <taxon>Pucciniomycotina</taxon>
        <taxon>Pucciniomycetes</taxon>
        <taxon>Pucciniales</taxon>
        <taxon>Phakopsoraceae</taxon>
        <taxon>Phakopsora</taxon>
    </lineage>
</organism>
<evidence type="ECO:0000313" key="3">
    <source>
        <dbReference type="Proteomes" id="UP001153365"/>
    </source>
</evidence>
<gene>
    <name evidence="2" type="ORF">PPACK8108_LOCUS4745</name>
</gene>
<accession>A0AAV0ANY2</accession>
<evidence type="ECO:0000256" key="1">
    <source>
        <dbReference type="SAM" id="MobiDB-lite"/>
    </source>
</evidence>
<feature type="compositionally biased region" description="Basic and acidic residues" evidence="1">
    <location>
        <begin position="147"/>
        <end position="165"/>
    </location>
</feature>
<dbReference type="AlphaFoldDB" id="A0AAV0ANY2"/>
<comment type="caution">
    <text evidence="2">The sequence shown here is derived from an EMBL/GenBank/DDBJ whole genome shotgun (WGS) entry which is preliminary data.</text>
</comment>
<feature type="region of interest" description="Disordered" evidence="1">
    <location>
        <begin position="134"/>
        <end position="165"/>
    </location>
</feature>
<dbReference type="EMBL" id="CALTRL010000917">
    <property type="protein sequence ID" value="CAH7670067.1"/>
    <property type="molecule type" value="Genomic_DNA"/>
</dbReference>
<evidence type="ECO:0000313" key="2">
    <source>
        <dbReference type="EMBL" id="CAH7670067.1"/>
    </source>
</evidence>
<reference evidence="2" key="1">
    <citation type="submission" date="2022-06" db="EMBL/GenBank/DDBJ databases">
        <authorList>
            <consortium name="SYNGENTA / RWTH Aachen University"/>
        </authorList>
    </citation>
    <scope>NUCLEOTIDE SEQUENCE</scope>
</reference>
<keyword evidence="3" id="KW-1185">Reference proteome</keyword>
<proteinExistence type="predicted"/>
<sequence length="165" mass="18392">MEGILTSFETRSGSLGASINSRIKQVGSKTAKTVHGKVKMTGVLEIDGYNLNVHRLTGATPFYIADDLIDKEAQNTAVYWRDVLPHTRVEICKDRLGDHAFGISLDLQGKLKTGRSRSGGDWANLNRGSYRWREPKQFISKSGGEGNRLDEKEGIENRRKEGNKD</sequence>
<name>A0AAV0ANY2_PHAPC</name>
<protein>
    <submittedName>
        <fullName evidence="2">Uncharacterized protein</fullName>
    </submittedName>
</protein>